<keyword evidence="2" id="KW-0732">Signal</keyword>
<dbReference type="SMART" id="SM00032">
    <property type="entry name" value="CCP"/>
    <property type="match status" value="2"/>
</dbReference>
<keyword evidence="1 5" id="KW-0768">Sushi</keyword>
<dbReference type="Proteomes" id="UP000316079">
    <property type="component" value="Unassembled WGS sequence"/>
</dbReference>
<evidence type="ECO:0000256" key="5">
    <source>
        <dbReference type="PROSITE-ProRule" id="PRU00302"/>
    </source>
</evidence>
<dbReference type="InterPro" id="IPR042866">
    <property type="entry name" value="SUSD6"/>
</dbReference>
<keyword evidence="9" id="KW-1185">Reference proteome</keyword>
<dbReference type="CDD" id="cd00033">
    <property type="entry name" value="CCP"/>
    <property type="match status" value="2"/>
</dbReference>
<feature type="domain" description="Sushi" evidence="7">
    <location>
        <begin position="199"/>
        <end position="262"/>
    </location>
</feature>
<dbReference type="PANTHER" id="PTHR46839">
    <property type="entry name" value="SUSHI DOMAIN-CONTAINING PROTEIN 6"/>
    <property type="match status" value="1"/>
</dbReference>
<dbReference type="SUPFAM" id="SSF57535">
    <property type="entry name" value="Complement control module/SCR domain"/>
    <property type="match status" value="2"/>
</dbReference>
<comment type="caution">
    <text evidence="5">Lacks conserved residue(s) required for the propagation of feature annotation.</text>
</comment>
<evidence type="ECO:0000256" key="1">
    <source>
        <dbReference type="ARBA" id="ARBA00022659"/>
    </source>
</evidence>
<evidence type="ECO:0000313" key="9">
    <source>
        <dbReference type="Proteomes" id="UP000316079"/>
    </source>
</evidence>
<feature type="disulfide bond" evidence="5">
    <location>
        <begin position="168"/>
        <end position="195"/>
    </location>
</feature>
<dbReference type="GO" id="GO:0006974">
    <property type="term" value="P:DNA damage response"/>
    <property type="evidence" value="ECO:0007669"/>
    <property type="project" value="TreeGrafter"/>
</dbReference>
<dbReference type="STRING" id="623744.A0A553MUU6"/>
<sequence>NLGKPRLSTYELTQSSWIRYESEATGKARSSFLLLGADGAFTVTLDYHPIDVASWCPKSDFRTGGHSLGGCHIPPAPPPYSPCVAHWSSFRRGLTCASQLAEWNQSAANGHLPLFFGTKAKKNNGVVFCLSVVPPSCPRPSVVAHGRGNLTETNRGSFSVGTVLQYSCDPGYVLDGYSTVNCTASGNWNAEPPRCIKKDVCQPPVEPENGGYNCHPSPCHSLTQDTVIEYFCDEGYILKGGYHFRTCENGEWNSPMLVSCHPVQGEDDHSTLPMPPLSIVALTASCVAFILLLVVLREQGALGQPPSMMVGGVQVSLPSYEEAVYGAGGSSVPPPESRVQIVLSEGPQAEVLEQAHTSSSFPSTSSSASSHHAETVLVHQVPSSSSSSPSWAAEQPGATAAPLHRWQSSDSSDQHSLLSLTSVDDYGDGEYTIAERSLSLCVESLFSLSSLARIHTPESFSPNTRHTATFPNATQTRCEPSLYYKGLRSVFTGTADAGVLSCSSSTHCTFFVGVQMISGTHPGENSKQMHSD</sequence>
<evidence type="ECO:0000256" key="2">
    <source>
        <dbReference type="ARBA" id="ARBA00022729"/>
    </source>
</evidence>
<keyword evidence="3" id="KW-0677">Repeat</keyword>
<dbReference type="AlphaFoldDB" id="A0A553MUU6"/>
<dbReference type="OrthoDB" id="7487745at2759"/>
<evidence type="ECO:0000313" key="8">
    <source>
        <dbReference type="EMBL" id="TRY56970.1"/>
    </source>
</evidence>
<evidence type="ECO:0000256" key="3">
    <source>
        <dbReference type="ARBA" id="ARBA00022737"/>
    </source>
</evidence>
<evidence type="ECO:0000256" key="4">
    <source>
        <dbReference type="ARBA" id="ARBA00023157"/>
    </source>
</evidence>
<feature type="non-terminal residue" evidence="8">
    <location>
        <position position="1"/>
    </location>
</feature>
<name>A0A553MUU6_9TELE</name>
<feature type="domain" description="Sushi" evidence="7">
    <location>
        <begin position="135"/>
        <end position="197"/>
    </location>
</feature>
<protein>
    <recommendedName>
        <fullName evidence="7">Sushi domain-containing protein</fullName>
    </recommendedName>
</protein>
<reference evidence="8 9" key="1">
    <citation type="journal article" date="2019" name="Sci. Data">
        <title>Hybrid genome assembly and annotation of Danionella translucida.</title>
        <authorList>
            <person name="Kadobianskyi M."/>
            <person name="Schulze L."/>
            <person name="Schuelke M."/>
            <person name="Judkewitz B."/>
        </authorList>
    </citation>
    <scope>NUCLEOTIDE SEQUENCE [LARGE SCALE GENOMIC DNA]</scope>
    <source>
        <strain evidence="8 9">Bolton</strain>
    </source>
</reference>
<feature type="compositionally biased region" description="Low complexity" evidence="6">
    <location>
        <begin position="355"/>
        <end position="370"/>
    </location>
</feature>
<proteinExistence type="predicted"/>
<dbReference type="PROSITE" id="PS50923">
    <property type="entry name" value="SUSHI"/>
    <property type="match status" value="2"/>
</dbReference>
<keyword evidence="4 5" id="KW-1015">Disulfide bond</keyword>
<dbReference type="Gene3D" id="2.10.70.10">
    <property type="entry name" value="Complement Module, domain 1"/>
    <property type="match status" value="2"/>
</dbReference>
<dbReference type="FunFam" id="2.10.70.10:FF:000014">
    <property type="entry name" value="Membrane cofactor protein"/>
    <property type="match status" value="1"/>
</dbReference>
<dbReference type="InterPro" id="IPR035976">
    <property type="entry name" value="Sushi/SCR/CCP_sf"/>
</dbReference>
<comment type="caution">
    <text evidence="8">The sequence shown here is derived from an EMBL/GenBank/DDBJ whole genome shotgun (WGS) entry which is preliminary data.</text>
</comment>
<evidence type="ECO:0000259" key="7">
    <source>
        <dbReference type="PROSITE" id="PS50923"/>
    </source>
</evidence>
<dbReference type="EMBL" id="SRMA01027249">
    <property type="protein sequence ID" value="TRY56970.1"/>
    <property type="molecule type" value="Genomic_DNA"/>
</dbReference>
<feature type="region of interest" description="Disordered" evidence="6">
    <location>
        <begin position="353"/>
        <end position="408"/>
    </location>
</feature>
<evidence type="ECO:0000256" key="6">
    <source>
        <dbReference type="SAM" id="MobiDB-lite"/>
    </source>
</evidence>
<dbReference type="InterPro" id="IPR000436">
    <property type="entry name" value="Sushi_SCR_CCP_dom"/>
</dbReference>
<dbReference type="PANTHER" id="PTHR46839:SF1">
    <property type="entry name" value="SUSHI DOMAIN-CONTAINING 6"/>
    <property type="match status" value="1"/>
</dbReference>
<gene>
    <name evidence="8" type="ORF">DNTS_023896</name>
</gene>
<organism evidence="8 9">
    <name type="scientific">Danionella cerebrum</name>
    <dbReference type="NCBI Taxonomy" id="2873325"/>
    <lineage>
        <taxon>Eukaryota</taxon>
        <taxon>Metazoa</taxon>
        <taxon>Chordata</taxon>
        <taxon>Craniata</taxon>
        <taxon>Vertebrata</taxon>
        <taxon>Euteleostomi</taxon>
        <taxon>Actinopterygii</taxon>
        <taxon>Neopterygii</taxon>
        <taxon>Teleostei</taxon>
        <taxon>Ostariophysi</taxon>
        <taxon>Cypriniformes</taxon>
        <taxon>Danionidae</taxon>
        <taxon>Danioninae</taxon>
        <taxon>Danionella</taxon>
    </lineage>
</organism>
<dbReference type="Pfam" id="PF00084">
    <property type="entry name" value="Sushi"/>
    <property type="match status" value="2"/>
</dbReference>
<accession>A0A553MUU6</accession>